<feature type="domain" description="GH18" evidence="2">
    <location>
        <begin position="27"/>
        <end position="368"/>
    </location>
</feature>
<dbReference type="Proteomes" id="UP001190926">
    <property type="component" value="Unassembled WGS sequence"/>
</dbReference>
<dbReference type="CDD" id="cd02879">
    <property type="entry name" value="GH18_plant_chitinase_class_V"/>
    <property type="match status" value="1"/>
</dbReference>
<reference evidence="3 4" key="1">
    <citation type="journal article" date="2021" name="Nat. Commun.">
        <title>Incipient diploidization of the medicinal plant Perilla within 10,000 years.</title>
        <authorList>
            <person name="Zhang Y."/>
            <person name="Shen Q."/>
            <person name="Leng L."/>
            <person name="Zhang D."/>
            <person name="Chen S."/>
            <person name="Shi Y."/>
            <person name="Ning Z."/>
            <person name="Chen S."/>
        </authorList>
    </citation>
    <scope>NUCLEOTIDE SEQUENCE [LARGE SCALE GENOMIC DNA]</scope>
    <source>
        <strain evidence="4">cv. PC099</strain>
    </source>
</reference>
<dbReference type="SUPFAM" id="SSF54556">
    <property type="entry name" value="Chitinase insertion domain"/>
    <property type="match status" value="1"/>
</dbReference>
<feature type="chain" id="PRO_5042231627" evidence="1">
    <location>
        <begin position="27"/>
        <end position="368"/>
    </location>
</feature>
<dbReference type="PROSITE" id="PS51910">
    <property type="entry name" value="GH18_2"/>
    <property type="match status" value="1"/>
</dbReference>
<keyword evidence="1" id="KW-0732">Signal</keyword>
<dbReference type="Gene3D" id="3.20.20.80">
    <property type="entry name" value="Glycosidases"/>
    <property type="match status" value="1"/>
</dbReference>
<keyword evidence="3" id="KW-0378">Hydrolase</keyword>
<accession>A0AAD4J5A7</accession>
<dbReference type="InterPro" id="IPR001223">
    <property type="entry name" value="Glyco_hydro18_cat"/>
</dbReference>
<dbReference type="GO" id="GO:0005975">
    <property type="term" value="P:carbohydrate metabolic process"/>
    <property type="evidence" value="ECO:0007669"/>
    <property type="project" value="InterPro"/>
</dbReference>
<organism evidence="3 4">
    <name type="scientific">Perilla frutescens var. hirtella</name>
    <name type="common">Perilla citriodora</name>
    <name type="synonym">Perilla setoyensis</name>
    <dbReference type="NCBI Taxonomy" id="608512"/>
    <lineage>
        <taxon>Eukaryota</taxon>
        <taxon>Viridiplantae</taxon>
        <taxon>Streptophyta</taxon>
        <taxon>Embryophyta</taxon>
        <taxon>Tracheophyta</taxon>
        <taxon>Spermatophyta</taxon>
        <taxon>Magnoliopsida</taxon>
        <taxon>eudicotyledons</taxon>
        <taxon>Gunneridae</taxon>
        <taxon>Pentapetalae</taxon>
        <taxon>asterids</taxon>
        <taxon>lamiids</taxon>
        <taxon>Lamiales</taxon>
        <taxon>Lamiaceae</taxon>
        <taxon>Nepetoideae</taxon>
        <taxon>Elsholtzieae</taxon>
        <taxon>Perilla</taxon>
    </lineage>
</organism>
<dbReference type="PANTHER" id="PTHR11177:SF383">
    <property type="entry name" value="GLYCOSYL HYDROLASE FAMILY PROTEIN WITH CHITINASE INSERTION DOMAIN-CONTAINING PROTEIN"/>
    <property type="match status" value="1"/>
</dbReference>
<dbReference type="SMART" id="SM00636">
    <property type="entry name" value="Glyco_18"/>
    <property type="match status" value="1"/>
</dbReference>
<evidence type="ECO:0000313" key="3">
    <source>
        <dbReference type="EMBL" id="KAH6827476.1"/>
    </source>
</evidence>
<dbReference type="AlphaFoldDB" id="A0AAD4J5A7"/>
<evidence type="ECO:0000259" key="2">
    <source>
        <dbReference type="PROSITE" id="PS51910"/>
    </source>
</evidence>
<dbReference type="Pfam" id="PF00704">
    <property type="entry name" value="Glyco_hydro_18"/>
    <property type="match status" value="1"/>
</dbReference>
<evidence type="ECO:0000256" key="1">
    <source>
        <dbReference type="SAM" id="SignalP"/>
    </source>
</evidence>
<sequence length="368" mass="39929">MASSTKLLIFSALSLLQLLQFSAAQAAVNGGYWFPESGLAASNINSSLFTHLFCAFADLDPSTYQVTVSSSHTAAFSQFTATVQSKNPSVKTILSIGGGSSNATTFSSMASQPSSRQSFINSSIKLARSYGFSGLDMDWEYPQSTTDMTNLGTLLSEWRQAIAADAQSLRKAALLLSGAFYFSPYLDDYMTYPTQSINANMDWVNVMAYDFYDPSWYGFTNSHSMLYDPSDDVSGSYGIGDWIEAGVSANKLALGLPFYGYAWRLANANNHGVLAPATGPAGPDNGAMDYNQIKSFISQNKATVVYNSTIVTNYCYSGTTWIGYDDTQSISKKVSYAKQTGLLGYFVWQVGGDSNWILSKQAKQSWGA</sequence>
<dbReference type="GO" id="GO:0005576">
    <property type="term" value="C:extracellular region"/>
    <property type="evidence" value="ECO:0007669"/>
    <property type="project" value="TreeGrafter"/>
</dbReference>
<name>A0AAD4J5A7_PERFH</name>
<dbReference type="EMBL" id="SDAM02000148">
    <property type="protein sequence ID" value="KAH6827476.1"/>
    <property type="molecule type" value="Genomic_DNA"/>
</dbReference>
<dbReference type="FunFam" id="3.20.20.80:FF:000091">
    <property type="entry name" value="Class V chitinase CHIT5"/>
    <property type="match status" value="1"/>
</dbReference>
<protein>
    <submittedName>
        <fullName evidence="3">Glycosyl hydrolase family protein with chitinase insertion domain-containing protein</fullName>
    </submittedName>
</protein>
<keyword evidence="4" id="KW-1185">Reference proteome</keyword>
<proteinExistence type="predicted"/>
<dbReference type="InterPro" id="IPR029070">
    <property type="entry name" value="Chitinase_insertion_sf"/>
</dbReference>
<dbReference type="PANTHER" id="PTHR11177">
    <property type="entry name" value="CHITINASE"/>
    <property type="match status" value="1"/>
</dbReference>
<feature type="signal peptide" evidence="1">
    <location>
        <begin position="1"/>
        <end position="26"/>
    </location>
</feature>
<dbReference type="FunFam" id="3.10.50.10:FF:000015">
    <property type="entry name" value="Chitotriosidase-1"/>
    <property type="match status" value="1"/>
</dbReference>
<dbReference type="InterPro" id="IPR017853">
    <property type="entry name" value="GH"/>
</dbReference>
<dbReference type="SUPFAM" id="SSF51445">
    <property type="entry name" value="(Trans)glycosidases"/>
    <property type="match status" value="1"/>
</dbReference>
<dbReference type="GO" id="GO:0004568">
    <property type="term" value="F:chitinase activity"/>
    <property type="evidence" value="ECO:0007669"/>
    <property type="project" value="TreeGrafter"/>
</dbReference>
<evidence type="ECO:0000313" key="4">
    <source>
        <dbReference type="Proteomes" id="UP001190926"/>
    </source>
</evidence>
<dbReference type="GO" id="GO:0006032">
    <property type="term" value="P:chitin catabolic process"/>
    <property type="evidence" value="ECO:0007669"/>
    <property type="project" value="TreeGrafter"/>
</dbReference>
<dbReference type="Gene3D" id="3.10.50.10">
    <property type="match status" value="1"/>
</dbReference>
<dbReference type="InterPro" id="IPR050314">
    <property type="entry name" value="Glycosyl_Hydrlase_18"/>
</dbReference>
<comment type="caution">
    <text evidence="3">The sequence shown here is derived from an EMBL/GenBank/DDBJ whole genome shotgun (WGS) entry which is preliminary data.</text>
</comment>
<dbReference type="InterPro" id="IPR011583">
    <property type="entry name" value="Chitinase_II/V-like_cat"/>
</dbReference>
<gene>
    <name evidence="3" type="ORF">C2S53_005273</name>
</gene>
<dbReference type="GO" id="GO:0008061">
    <property type="term" value="F:chitin binding"/>
    <property type="evidence" value="ECO:0007669"/>
    <property type="project" value="InterPro"/>
</dbReference>